<protein>
    <submittedName>
        <fullName evidence="5">Lrp/AsnC family transcriptional regulator</fullName>
    </submittedName>
</protein>
<dbReference type="InterPro" id="IPR036388">
    <property type="entry name" value="WH-like_DNA-bd_sf"/>
</dbReference>
<dbReference type="Pfam" id="PF01037">
    <property type="entry name" value="AsnC_trans_reg"/>
    <property type="match status" value="1"/>
</dbReference>
<keyword evidence="1" id="KW-0805">Transcription regulation</keyword>
<dbReference type="GO" id="GO:0043200">
    <property type="term" value="P:response to amino acid"/>
    <property type="evidence" value="ECO:0007669"/>
    <property type="project" value="TreeGrafter"/>
</dbReference>
<dbReference type="GO" id="GO:0005829">
    <property type="term" value="C:cytosol"/>
    <property type="evidence" value="ECO:0007669"/>
    <property type="project" value="TreeGrafter"/>
</dbReference>
<keyword evidence="6" id="KW-1185">Reference proteome</keyword>
<dbReference type="InterPro" id="IPR019887">
    <property type="entry name" value="Tscrpt_reg_AsnC/Lrp_C"/>
</dbReference>
<dbReference type="RefSeq" id="WP_124328352.1">
    <property type="nucleotide sequence ID" value="NZ_BEXT01000001.1"/>
</dbReference>
<comment type="caution">
    <text evidence="5">The sequence shown here is derived from an EMBL/GenBank/DDBJ whole genome shotgun (WGS) entry which is preliminary data.</text>
</comment>
<name>A0A401FVQ1_9BACT</name>
<accession>A0A401FVQ1</accession>
<dbReference type="SUPFAM" id="SSF46785">
    <property type="entry name" value="Winged helix' DNA-binding domain"/>
    <property type="match status" value="1"/>
</dbReference>
<keyword evidence="3" id="KW-0804">Transcription</keyword>
<dbReference type="AlphaFoldDB" id="A0A401FVQ1"/>
<proteinExistence type="predicted"/>
<evidence type="ECO:0000313" key="6">
    <source>
        <dbReference type="Proteomes" id="UP000288096"/>
    </source>
</evidence>
<evidence type="ECO:0000259" key="4">
    <source>
        <dbReference type="PROSITE" id="PS50956"/>
    </source>
</evidence>
<dbReference type="Proteomes" id="UP000288096">
    <property type="component" value="Unassembled WGS sequence"/>
</dbReference>
<reference evidence="6" key="1">
    <citation type="submission" date="2017-11" db="EMBL/GenBank/DDBJ databases">
        <authorList>
            <person name="Watanabe M."/>
            <person name="Kojima H."/>
        </authorList>
    </citation>
    <scope>NUCLEOTIDE SEQUENCE [LARGE SCALE GENOMIC DNA]</scope>
    <source>
        <strain evidence="6">Tokyo 01</strain>
    </source>
</reference>
<dbReference type="EMBL" id="BEXT01000001">
    <property type="protein sequence ID" value="GBC61014.1"/>
    <property type="molecule type" value="Genomic_DNA"/>
</dbReference>
<dbReference type="SUPFAM" id="SSF54909">
    <property type="entry name" value="Dimeric alpha+beta barrel"/>
    <property type="match status" value="1"/>
</dbReference>
<dbReference type="PANTHER" id="PTHR30154:SF53">
    <property type="entry name" value="HTH-TYPE TRANSCRIPTIONAL REGULATOR LRPC"/>
    <property type="match status" value="1"/>
</dbReference>
<gene>
    <name evidence="5" type="ORF">DENIS_1974</name>
</gene>
<dbReference type="PRINTS" id="PR00033">
    <property type="entry name" value="HTHASNC"/>
</dbReference>
<dbReference type="GO" id="GO:0006355">
    <property type="term" value="P:regulation of DNA-templated transcription"/>
    <property type="evidence" value="ECO:0007669"/>
    <property type="project" value="UniProtKB-ARBA"/>
</dbReference>
<sequence>MIDEISLKILNILQEKARIPNVEVARQVGMAPSAVLERIRKLEKQGIIDGYEVRLNPERFARGFVAFIFVKAGETPGEIPVGEMLARIPEVQEVHFVAGEDAYLVKIRVADAGELGNIIREKIAQVDGVLSTRTATVLTTFKETARIPIGEARET</sequence>
<dbReference type="Gene3D" id="1.10.10.10">
    <property type="entry name" value="Winged helix-like DNA-binding domain superfamily/Winged helix DNA-binding domain"/>
    <property type="match status" value="1"/>
</dbReference>
<dbReference type="InterPro" id="IPR011991">
    <property type="entry name" value="ArsR-like_HTH"/>
</dbReference>
<dbReference type="PANTHER" id="PTHR30154">
    <property type="entry name" value="LEUCINE-RESPONSIVE REGULATORY PROTEIN"/>
    <property type="match status" value="1"/>
</dbReference>
<dbReference type="InterPro" id="IPR000485">
    <property type="entry name" value="AsnC-type_HTH_dom"/>
</dbReference>
<dbReference type="GO" id="GO:0043565">
    <property type="term" value="F:sequence-specific DNA binding"/>
    <property type="evidence" value="ECO:0007669"/>
    <property type="project" value="InterPro"/>
</dbReference>
<reference evidence="6" key="2">
    <citation type="submission" date="2019-01" db="EMBL/GenBank/DDBJ databases">
        <title>Genome sequence of Desulfonema ishimotonii strain Tokyo 01.</title>
        <authorList>
            <person name="Fukui M."/>
        </authorList>
    </citation>
    <scope>NUCLEOTIDE SEQUENCE [LARGE SCALE GENOMIC DNA]</scope>
    <source>
        <strain evidence="6">Tokyo 01</strain>
    </source>
</reference>
<dbReference type="SMART" id="SM00344">
    <property type="entry name" value="HTH_ASNC"/>
    <property type="match status" value="1"/>
</dbReference>
<dbReference type="Gene3D" id="3.30.70.920">
    <property type="match status" value="1"/>
</dbReference>
<keyword evidence="2" id="KW-0238">DNA-binding</keyword>
<dbReference type="Pfam" id="PF13412">
    <property type="entry name" value="HTH_24"/>
    <property type="match status" value="1"/>
</dbReference>
<dbReference type="OrthoDB" id="9800326at2"/>
<evidence type="ECO:0000256" key="2">
    <source>
        <dbReference type="ARBA" id="ARBA00023125"/>
    </source>
</evidence>
<dbReference type="InterPro" id="IPR019888">
    <property type="entry name" value="Tscrpt_reg_AsnC-like"/>
</dbReference>
<dbReference type="InterPro" id="IPR011008">
    <property type="entry name" value="Dimeric_a/b-barrel"/>
</dbReference>
<feature type="domain" description="HTH asnC-type" evidence="4">
    <location>
        <begin position="2"/>
        <end position="65"/>
    </location>
</feature>
<dbReference type="InterPro" id="IPR036390">
    <property type="entry name" value="WH_DNA-bd_sf"/>
</dbReference>
<evidence type="ECO:0000313" key="5">
    <source>
        <dbReference type="EMBL" id="GBC61014.1"/>
    </source>
</evidence>
<evidence type="ECO:0000256" key="1">
    <source>
        <dbReference type="ARBA" id="ARBA00023015"/>
    </source>
</evidence>
<organism evidence="5 6">
    <name type="scientific">Desulfonema ishimotonii</name>
    <dbReference type="NCBI Taxonomy" id="45657"/>
    <lineage>
        <taxon>Bacteria</taxon>
        <taxon>Pseudomonadati</taxon>
        <taxon>Thermodesulfobacteriota</taxon>
        <taxon>Desulfobacteria</taxon>
        <taxon>Desulfobacterales</taxon>
        <taxon>Desulfococcaceae</taxon>
        <taxon>Desulfonema</taxon>
    </lineage>
</organism>
<evidence type="ECO:0000256" key="3">
    <source>
        <dbReference type="ARBA" id="ARBA00023163"/>
    </source>
</evidence>
<dbReference type="CDD" id="cd00090">
    <property type="entry name" value="HTH_ARSR"/>
    <property type="match status" value="1"/>
</dbReference>
<dbReference type="PROSITE" id="PS50956">
    <property type="entry name" value="HTH_ASNC_2"/>
    <property type="match status" value="1"/>
</dbReference>